<reference evidence="1" key="1">
    <citation type="submission" date="2018-06" db="EMBL/GenBank/DDBJ databases">
        <authorList>
            <person name="Zhirakovskaya E."/>
        </authorList>
    </citation>
    <scope>NUCLEOTIDE SEQUENCE</scope>
</reference>
<name>A0A3B0UZL4_9ZZZZ</name>
<protein>
    <submittedName>
        <fullName evidence="1">Uncharacterized protein</fullName>
    </submittedName>
</protein>
<evidence type="ECO:0000313" key="1">
    <source>
        <dbReference type="EMBL" id="VAW36705.1"/>
    </source>
</evidence>
<dbReference type="EMBL" id="UOEW01000149">
    <property type="protein sequence ID" value="VAW36705.1"/>
    <property type="molecule type" value="Genomic_DNA"/>
</dbReference>
<accession>A0A3B0UZL4</accession>
<proteinExistence type="predicted"/>
<organism evidence="1">
    <name type="scientific">hydrothermal vent metagenome</name>
    <dbReference type="NCBI Taxonomy" id="652676"/>
    <lineage>
        <taxon>unclassified sequences</taxon>
        <taxon>metagenomes</taxon>
        <taxon>ecological metagenomes</taxon>
    </lineage>
</organism>
<sequence>MAYEKNKIKESISKALKDLDMQQDVIDDAVFHMTDWLTDLREWHSFCEKPDSLSANELQDLLMKFLVHVPAHVAAAGKLITGLPVEDIFEVGATITRKK</sequence>
<gene>
    <name evidence="1" type="ORF">MNBD_GAMMA01-656</name>
</gene>
<dbReference type="AlphaFoldDB" id="A0A3B0UZL4"/>